<dbReference type="Proteomes" id="UP000006008">
    <property type="component" value="Unassembled WGS sequence"/>
</dbReference>
<dbReference type="CDD" id="cd16325">
    <property type="entry name" value="LolA"/>
    <property type="match status" value="1"/>
</dbReference>
<evidence type="ECO:0000256" key="2">
    <source>
        <dbReference type="SAM" id="SignalP"/>
    </source>
</evidence>
<organism evidence="3 4">
    <name type="scientific">Alistipes indistinctus YIT 12060</name>
    <dbReference type="NCBI Taxonomy" id="742725"/>
    <lineage>
        <taxon>Bacteria</taxon>
        <taxon>Pseudomonadati</taxon>
        <taxon>Bacteroidota</taxon>
        <taxon>Bacteroidia</taxon>
        <taxon>Bacteroidales</taxon>
        <taxon>Rikenellaceae</taxon>
        <taxon>Alistipes</taxon>
    </lineage>
</organism>
<keyword evidence="1 2" id="KW-0732">Signal</keyword>
<evidence type="ECO:0000256" key="1">
    <source>
        <dbReference type="ARBA" id="ARBA00022729"/>
    </source>
</evidence>
<reference evidence="3 4" key="1">
    <citation type="submission" date="2011-08" db="EMBL/GenBank/DDBJ databases">
        <title>The Genome Sequence of Alistipes indistinctus YIT 12060.</title>
        <authorList>
            <consortium name="The Broad Institute Genome Sequencing Platform"/>
            <person name="Earl A."/>
            <person name="Ward D."/>
            <person name="Feldgarden M."/>
            <person name="Gevers D."/>
            <person name="Morotomi M."/>
            <person name="Young S.K."/>
            <person name="Zeng Q."/>
            <person name="Gargeya S."/>
            <person name="Fitzgerald M."/>
            <person name="Haas B."/>
            <person name="Abouelleil A."/>
            <person name="Alvarado L."/>
            <person name="Arachchi H.M."/>
            <person name="Berlin A."/>
            <person name="Brown A."/>
            <person name="Chapman S.B."/>
            <person name="Chen Z."/>
            <person name="Dunbar C."/>
            <person name="Freedman E."/>
            <person name="Gearin G."/>
            <person name="Gellesch M."/>
            <person name="Goldberg J."/>
            <person name="Griggs A."/>
            <person name="Gujja S."/>
            <person name="Heiman D."/>
            <person name="Howarth C."/>
            <person name="Larson L."/>
            <person name="Lui A."/>
            <person name="MacDonald P.J.P."/>
            <person name="Montmayeur A."/>
            <person name="Murphy C."/>
            <person name="Neiman D."/>
            <person name="Pearson M."/>
            <person name="Priest M."/>
            <person name="Roberts A."/>
            <person name="Saif S."/>
            <person name="Shea T."/>
            <person name="Shenoy N."/>
            <person name="Sisk P."/>
            <person name="Stolte C."/>
            <person name="Sykes S."/>
            <person name="Wortman J."/>
            <person name="Nusbaum C."/>
            <person name="Birren B."/>
        </authorList>
    </citation>
    <scope>NUCLEOTIDE SEQUENCE [LARGE SCALE GENOMIC DNA]</scope>
    <source>
        <strain evidence="3 4">YIT 12060</strain>
    </source>
</reference>
<dbReference type="PROSITE" id="PS51257">
    <property type="entry name" value="PROKAR_LIPOPROTEIN"/>
    <property type="match status" value="1"/>
</dbReference>
<proteinExistence type="predicted"/>
<dbReference type="PATRIC" id="fig|742725.3.peg.1267"/>
<feature type="chain" id="PRO_5003477968" description="Outer membrane lipoprotein carrier protein LolA" evidence="2">
    <location>
        <begin position="27"/>
        <end position="216"/>
    </location>
</feature>
<evidence type="ECO:0000313" key="4">
    <source>
        <dbReference type="Proteomes" id="UP000006008"/>
    </source>
</evidence>
<name>G5H8D5_9BACT</name>
<dbReference type="GeneID" id="92815776"/>
<gene>
    <name evidence="3" type="ORF">HMPREF9450_01195</name>
</gene>
<dbReference type="InterPro" id="IPR004564">
    <property type="entry name" value="OM_lipoprot_carrier_LolA-like"/>
</dbReference>
<evidence type="ECO:0008006" key="5">
    <source>
        <dbReference type="Google" id="ProtNLM"/>
    </source>
</evidence>
<comment type="caution">
    <text evidence="3">The sequence shown here is derived from an EMBL/GenBank/DDBJ whole genome shotgun (WGS) entry which is preliminary data.</text>
</comment>
<sequence>MKPYLKLYRFLCLLLAGSLACGAAYADAKSKTLLDALTTRMNGYNSYEVQFTVRMDQEFGDMPGRIVVSGNRYYVSVNGAEVFFDGKVRQTYNSRDNEVVIETPDPSDNNILSNPARFFRLYDQDFNHVYQGTAIVGGKNAEVVRLTPKQSGSGYASILLQLDPVTKLPLGVVYNMEDSDAARITIRKITPNVPAQAAAFTFDKSKHKGVEVIDFR</sequence>
<dbReference type="AlphaFoldDB" id="G5H8D5"/>
<dbReference type="RefSeq" id="WP_009134001.1">
    <property type="nucleotide sequence ID" value="NZ_CP102250.1"/>
</dbReference>
<keyword evidence="4" id="KW-1185">Reference proteome</keyword>
<dbReference type="OrthoDB" id="1001455at2"/>
<dbReference type="Gene3D" id="2.50.20.10">
    <property type="entry name" value="Lipoprotein localisation LolA/LolB/LppX"/>
    <property type="match status" value="1"/>
</dbReference>
<evidence type="ECO:0000313" key="3">
    <source>
        <dbReference type="EMBL" id="EHB92330.1"/>
    </source>
</evidence>
<dbReference type="eggNOG" id="COG2834">
    <property type="taxonomic scope" value="Bacteria"/>
</dbReference>
<dbReference type="HOGENOM" id="CLU_1369705_0_0_10"/>
<dbReference type="InterPro" id="IPR029046">
    <property type="entry name" value="LolA/LolB/LppX"/>
</dbReference>
<dbReference type="SUPFAM" id="SSF89392">
    <property type="entry name" value="Prokaryotic lipoproteins and lipoprotein localization factors"/>
    <property type="match status" value="1"/>
</dbReference>
<dbReference type="STRING" id="742725.HMPREF9450_01195"/>
<dbReference type="EMBL" id="ADLD01000011">
    <property type="protein sequence ID" value="EHB92330.1"/>
    <property type="molecule type" value="Genomic_DNA"/>
</dbReference>
<accession>G5H8D5</accession>
<protein>
    <recommendedName>
        <fullName evidence="5">Outer membrane lipoprotein carrier protein LolA</fullName>
    </recommendedName>
</protein>
<feature type="signal peptide" evidence="2">
    <location>
        <begin position="1"/>
        <end position="26"/>
    </location>
</feature>